<proteinExistence type="predicted"/>
<dbReference type="Proteomes" id="UP001140066">
    <property type="component" value="Unassembled WGS sequence"/>
</dbReference>
<dbReference type="EMBL" id="JANBUK010001393">
    <property type="protein sequence ID" value="KAJ2781531.1"/>
    <property type="molecule type" value="Genomic_DNA"/>
</dbReference>
<name>A0ACC1KBK2_9FUNG</name>
<evidence type="ECO:0000313" key="2">
    <source>
        <dbReference type="Proteomes" id="UP001140066"/>
    </source>
</evidence>
<accession>A0ACC1KBK2</accession>
<keyword evidence="2" id="KW-1185">Reference proteome</keyword>
<organism evidence="1 2">
    <name type="scientific">Coemansia linderi</name>
    <dbReference type="NCBI Taxonomy" id="2663919"/>
    <lineage>
        <taxon>Eukaryota</taxon>
        <taxon>Fungi</taxon>
        <taxon>Fungi incertae sedis</taxon>
        <taxon>Zoopagomycota</taxon>
        <taxon>Kickxellomycotina</taxon>
        <taxon>Kickxellomycetes</taxon>
        <taxon>Kickxellales</taxon>
        <taxon>Kickxellaceae</taxon>
        <taxon>Coemansia</taxon>
    </lineage>
</organism>
<comment type="caution">
    <text evidence="1">The sequence shown here is derived from an EMBL/GenBank/DDBJ whole genome shotgun (WGS) entry which is preliminary data.</text>
</comment>
<sequence>MSALEVESSLSFSHIALVASTAGLFSKTVEFYLGLGLSTVRQITHDKPLRDVAHSTRVVSEAWLHLFADRPENCITLRIIHAISDGAEIEAAKNSVRIGLATQNTKTIKDILTSGGHAFT</sequence>
<protein>
    <submittedName>
        <fullName evidence="1">Uncharacterized protein</fullName>
    </submittedName>
</protein>
<reference evidence="1" key="1">
    <citation type="submission" date="2022-07" db="EMBL/GenBank/DDBJ databases">
        <title>Phylogenomic reconstructions and comparative analyses of Kickxellomycotina fungi.</title>
        <authorList>
            <person name="Reynolds N.K."/>
            <person name="Stajich J.E."/>
            <person name="Barry K."/>
            <person name="Grigoriev I.V."/>
            <person name="Crous P."/>
            <person name="Smith M.E."/>
        </authorList>
    </citation>
    <scope>NUCLEOTIDE SEQUENCE</scope>
    <source>
        <strain evidence="1">BCRC 34191</strain>
    </source>
</reference>
<gene>
    <name evidence="1" type="ORF">GGI18_003707</name>
</gene>
<feature type="non-terminal residue" evidence="1">
    <location>
        <position position="120"/>
    </location>
</feature>
<evidence type="ECO:0000313" key="1">
    <source>
        <dbReference type="EMBL" id="KAJ2781531.1"/>
    </source>
</evidence>